<dbReference type="RefSeq" id="WP_186842941.1">
    <property type="nucleotide sequence ID" value="NZ_WJBC01000018.1"/>
</dbReference>
<dbReference type="Proteomes" id="UP000603234">
    <property type="component" value="Unassembled WGS sequence"/>
</dbReference>
<protein>
    <submittedName>
        <fullName evidence="1">Uncharacterized protein</fullName>
    </submittedName>
</protein>
<dbReference type="EMBL" id="WJBC01000018">
    <property type="protein sequence ID" value="MBC3805054.1"/>
    <property type="molecule type" value="Genomic_DNA"/>
</dbReference>
<sequence>MLKTIRYTIDRELFNSEKTHIRMFIPGEKEPVYDHIFQQMMGNKKYLILDDVIHLPMLSDGSATDKYLTTLKYLISISVLKNVTYQSNYVYYTEAGEIEHRALFPYYILTSDRTLTISSFFRYL</sequence>
<evidence type="ECO:0000313" key="2">
    <source>
        <dbReference type="Proteomes" id="UP000603234"/>
    </source>
</evidence>
<reference evidence="1 2" key="1">
    <citation type="journal article" date="2020" name="mSystems">
        <title>Defining Genomic and Predicted Metabolic Features of the Acetobacterium Genus.</title>
        <authorList>
            <person name="Ross D.E."/>
            <person name="Marshall C.W."/>
            <person name="Gulliver D."/>
            <person name="May H.D."/>
            <person name="Norman R.S."/>
        </authorList>
    </citation>
    <scope>NUCLEOTIDE SEQUENCE [LARGE SCALE GENOMIC DNA]</scope>
    <source>
        <strain evidence="1 2">DSM 8238</strain>
    </source>
</reference>
<comment type="caution">
    <text evidence="1">The sequence shown here is derived from an EMBL/GenBank/DDBJ whole genome shotgun (WGS) entry which is preliminary data.</text>
</comment>
<name>A0ABR6WWP5_9FIRM</name>
<proteinExistence type="predicted"/>
<gene>
    <name evidence="1" type="ORF">GH808_11495</name>
</gene>
<accession>A0ABR6WWP5</accession>
<keyword evidence="2" id="KW-1185">Reference proteome</keyword>
<organism evidence="1 2">
    <name type="scientific">Acetobacterium fimetarium</name>
    <dbReference type="NCBI Taxonomy" id="52691"/>
    <lineage>
        <taxon>Bacteria</taxon>
        <taxon>Bacillati</taxon>
        <taxon>Bacillota</taxon>
        <taxon>Clostridia</taxon>
        <taxon>Eubacteriales</taxon>
        <taxon>Eubacteriaceae</taxon>
        <taxon>Acetobacterium</taxon>
    </lineage>
</organism>
<evidence type="ECO:0000313" key="1">
    <source>
        <dbReference type="EMBL" id="MBC3805054.1"/>
    </source>
</evidence>